<dbReference type="PROSITE" id="PS51462">
    <property type="entry name" value="NUDIX"/>
    <property type="match status" value="1"/>
</dbReference>
<evidence type="ECO:0000256" key="2">
    <source>
        <dbReference type="ARBA" id="ARBA00001946"/>
    </source>
</evidence>
<feature type="domain" description="Nudix hydrolase" evidence="8">
    <location>
        <begin position="48"/>
        <end position="205"/>
    </location>
</feature>
<keyword evidence="4" id="KW-0378">Hydrolase</keyword>
<dbReference type="AlphaFoldDB" id="A0A816JI89"/>
<dbReference type="PANTHER" id="PTHR12992">
    <property type="entry name" value="NUDIX HYDROLASE"/>
    <property type="match status" value="1"/>
</dbReference>
<keyword evidence="3" id="KW-0479">Metal-binding</keyword>
<dbReference type="GO" id="GO:0046872">
    <property type="term" value="F:metal ion binding"/>
    <property type="evidence" value="ECO:0007669"/>
    <property type="project" value="UniProtKB-KW"/>
</dbReference>
<dbReference type="InterPro" id="IPR000086">
    <property type="entry name" value="NUDIX_hydrolase_dom"/>
</dbReference>
<dbReference type="CDD" id="cd03426">
    <property type="entry name" value="NUDIX_CoAse_Nudt7"/>
    <property type="match status" value="1"/>
</dbReference>
<dbReference type="InterPro" id="IPR045121">
    <property type="entry name" value="CoAse"/>
</dbReference>
<dbReference type="GO" id="GO:0010945">
    <property type="term" value="F:coenzyme A diphosphatase activity"/>
    <property type="evidence" value="ECO:0007669"/>
    <property type="project" value="InterPro"/>
</dbReference>
<proteinExistence type="predicted"/>
<dbReference type="Pfam" id="PF00293">
    <property type="entry name" value="NUDIX"/>
    <property type="match status" value="1"/>
</dbReference>
<keyword evidence="6" id="KW-0464">Manganese</keyword>
<dbReference type="Gene3D" id="3.30.470.10">
    <property type="match status" value="1"/>
</dbReference>
<reference evidence="9" key="1">
    <citation type="submission" date="2021-01" db="EMBL/GenBank/DDBJ databases">
        <authorList>
            <consortium name="Genoscope - CEA"/>
            <person name="William W."/>
        </authorList>
    </citation>
    <scope>NUCLEOTIDE SEQUENCE</scope>
</reference>
<evidence type="ECO:0000256" key="7">
    <source>
        <dbReference type="SAM" id="MobiDB-lite"/>
    </source>
</evidence>
<evidence type="ECO:0000313" key="9">
    <source>
        <dbReference type="EMBL" id="CAF1819862.1"/>
    </source>
</evidence>
<sequence>MESAAAKSISTASSRLLALAQQLRLYKAEESTGKLISRVGFQESTSPAKKAAVLICLFEGDDGDLRVILTKRSSGLSTHSGEVSLPGGKAEEGDKDDDGVTATREAEEEIGLHPSLVDVVAFLEPFLSQHFLIVVPVVGILWDRKAFNPTPNPAEVEAVFDAPLEMFLKDENRRSEEIEWNGKRHLLHFFDYSTEDKDYVIWGLTARILIRVASLVYQRPPAFVERIPDFKYPRMSVPNENEYILSLCFEFAGYSCWSISFLMNQHAIKLSRSLMSEGDDKYANVKWEELGFSLIPTDCMYVAKCRQGESFREGKIVPYGDISISPCSPIFSTMARFSSLL</sequence>
<protein>
    <submittedName>
        <fullName evidence="9">(rape) hypothetical protein</fullName>
    </submittedName>
</protein>
<dbReference type="Proteomes" id="UP001295469">
    <property type="component" value="Chromosome C04"/>
</dbReference>
<gene>
    <name evidence="9" type="ORF">DARMORV10_C04P15120.1</name>
</gene>
<dbReference type="SUPFAM" id="SSF55811">
    <property type="entry name" value="Nudix"/>
    <property type="match status" value="1"/>
</dbReference>
<keyword evidence="5" id="KW-0460">Magnesium</keyword>
<dbReference type="GO" id="GO:0005737">
    <property type="term" value="C:cytoplasm"/>
    <property type="evidence" value="ECO:0007669"/>
    <property type="project" value="UniProtKB-ARBA"/>
</dbReference>
<organism evidence="9">
    <name type="scientific">Brassica napus</name>
    <name type="common">Rape</name>
    <dbReference type="NCBI Taxonomy" id="3708"/>
    <lineage>
        <taxon>Eukaryota</taxon>
        <taxon>Viridiplantae</taxon>
        <taxon>Streptophyta</taxon>
        <taxon>Embryophyta</taxon>
        <taxon>Tracheophyta</taxon>
        <taxon>Spermatophyta</taxon>
        <taxon>Magnoliopsida</taxon>
        <taxon>eudicotyledons</taxon>
        <taxon>Gunneridae</taxon>
        <taxon>Pentapetalae</taxon>
        <taxon>rosids</taxon>
        <taxon>malvids</taxon>
        <taxon>Brassicales</taxon>
        <taxon>Brassicaceae</taxon>
        <taxon>Brassiceae</taxon>
        <taxon>Brassica</taxon>
    </lineage>
</organism>
<dbReference type="Gene3D" id="3.90.79.10">
    <property type="entry name" value="Nucleoside Triphosphate Pyrophosphohydrolase"/>
    <property type="match status" value="1"/>
</dbReference>
<name>A0A816JI89_BRANA</name>
<evidence type="ECO:0000256" key="1">
    <source>
        <dbReference type="ARBA" id="ARBA00001936"/>
    </source>
</evidence>
<dbReference type="EMBL" id="HG994368">
    <property type="protein sequence ID" value="CAF1819862.1"/>
    <property type="molecule type" value="Genomic_DNA"/>
</dbReference>
<dbReference type="GO" id="GO:0006637">
    <property type="term" value="P:acyl-CoA metabolic process"/>
    <property type="evidence" value="ECO:0007669"/>
    <property type="project" value="UniProtKB-ARBA"/>
</dbReference>
<evidence type="ECO:0000256" key="4">
    <source>
        <dbReference type="ARBA" id="ARBA00022801"/>
    </source>
</evidence>
<dbReference type="InterPro" id="IPR015797">
    <property type="entry name" value="NUDIX_hydrolase-like_dom_sf"/>
</dbReference>
<evidence type="ECO:0000256" key="5">
    <source>
        <dbReference type="ARBA" id="ARBA00022842"/>
    </source>
</evidence>
<feature type="region of interest" description="Disordered" evidence="7">
    <location>
        <begin position="76"/>
        <end position="98"/>
    </location>
</feature>
<dbReference type="GO" id="GO:0008893">
    <property type="term" value="F:guanosine-3',5'-bis(diphosphate) 3'-diphosphatase activity"/>
    <property type="evidence" value="ECO:0007669"/>
    <property type="project" value="UniProtKB-ARBA"/>
</dbReference>
<evidence type="ECO:0000256" key="6">
    <source>
        <dbReference type="ARBA" id="ARBA00023211"/>
    </source>
</evidence>
<dbReference type="InterPro" id="IPR043131">
    <property type="entry name" value="BCAT-like_N"/>
</dbReference>
<evidence type="ECO:0000259" key="8">
    <source>
        <dbReference type="PROSITE" id="PS51462"/>
    </source>
</evidence>
<dbReference type="PANTHER" id="PTHR12992:SF24">
    <property type="entry name" value="PEROXISOMAL COENZYME A DIPHOSPHATASE NUDT7"/>
    <property type="match status" value="1"/>
</dbReference>
<accession>A0A816JI89</accession>
<comment type="cofactor">
    <cofactor evidence="1">
        <name>Mn(2+)</name>
        <dbReference type="ChEBI" id="CHEBI:29035"/>
    </cofactor>
</comment>
<dbReference type="GO" id="GO:0015937">
    <property type="term" value="P:coenzyme A biosynthetic process"/>
    <property type="evidence" value="ECO:0007669"/>
    <property type="project" value="UniProtKB-ARBA"/>
</dbReference>
<evidence type="ECO:0000256" key="3">
    <source>
        <dbReference type="ARBA" id="ARBA00022723"/>
    </source>
</evidence>
<comment type="cofactor">
    <cofactor evidence="2">
        <name>Mg(2+)</name>
        <dbReference type="ChEBI" id="CHEBI:18420"/>
    </cofactor>
</comment>
<dbReference type="FunFam" id="3.90.79.10:FF:000036">
    <property type="entry name" value="Nudix hydrolase 11"/>
    <property type="match status" value="1"/>
</dbReference>